<protein>
    <submittedName>
        <fullName evidence="2">Uncharacterized protein</fullName>
    </submittedName>
</protein>
<feature type="non-terminal residue" evidence="2">
    <location>
        <position position="98"/>
    </location>
</feature>
<sequence>KIPVVPTDLPIAPEETATVVASPVGVLEPESLSSSKTGPSKSPLPTVPVVPMVSPFLRSDDSESEPSAVLPERHVSFVTHDAMIGRQRSRVMSRPSAP</sequence>
<dbReference type="AlphaFoldDB" id="A0A699X8I6"/>
<evidence type="ECO:0000313" key="2">
    <source>
        <dbReference type="EMBL" id="GFD54258.1"/>
    </source>
</evidence>
<comment type="caution">
    <text evidence="2">The sequence shown here is derived from an EMBL/GenBank/DDBJ whole genome shotgun (WGS) entry which is preliminary data.</text>
</comment>
<feature type="region of interest" description="Disordered" evidence="1">
    <location>
        <begin position="29"/>
        <end position="48"/>
    </location>
</feature>
<feature type="non-terminal residue" evidence="2">
    <location>
        <position position="1"/>
    </location>
</feature>
<feature type="compositionally biased region" description="Low complexity" evidence="1">
    <location>
        <begin position="31"/>
        <end position="44"/>
    </location>
</feature>
<reference evidence="2" key="1">
    <citation type="journal article" date="2019" name="Sci. Rep.">
        <title>Draft genome of Tanacetum cinerariifolium, the natural source of mosquito coil.</title>
        <authorList>
            <person name="Yamashiro T."/>
            <person name="Shiraishi A."/>
            <person name="Satake H."/>
            <person name="Nakayama K."/>
        </authorList>
    </citation>
    <scope>NUCLEOTIDE SEQUENCE</scope>
</reference>
<dbReference type="EMBL" id="BKCJ011803847">
    <property type="protein sequence ID" value="GFD54258.1"/>
    <property type="molecule type" value="Genomic_DNA"/>
</dbReference>
<organism evidence="2">
    <name type="scientific">Tanacetum cinerariifolium</name>
    <name type="common">Dalmatian daisy</name>
    <name type="synonym">Chrysanthemum cinerariifolium</name>
    <dbReference type="NCBI Taxonomy" id="118510"/>
    <lineage>
        <taxon>Eukaryota</taxon>
        <taxon>Viridiplantae</taxon>
        <taxon>Streptophyta</taxon>
        <taxon>Embryophyta</taxon>
        <taxon>Tracheophyta</taxon>
        <taxon>Spermatophyta</taxon>
        <taxon>Magnoliopsida</taxon>
        <taxon>eudicotyledons</taxon>
        <taxon>Gunneridae</taxon>
        <taxon>Pentapetalae</taxon>
        <taxon>asterids</taxon>
        <taxon>campanulids</taxon>
        <taxon>Asterales</taxon>
        <taxon>Asteraceae</taxon>
        <taxon>Asteroideae</taxon>
        <taxon>Anthemideae</taxon>
        <taxon>Anthemidinae</taxon>
        <taxon>Tanacetum</taxon>
    </lineage>
</organism>
<proteinExistence type="predicted"/>
<evidence type="ECO:0000256" key="1">
    <source>
        <dbReference type="SAM" id="MobiDB-lite"/>
    </source>
</evidence>
<accession>A0A699X8I6</accession>
<name>A0A699X8I6_TANCI</name>
<gene>
    <name evidence="2" type="ORF">Tci_926227</name>
</gene>